<gene>
    <name evidence="1" type="ORF">G7043_28785</name>
</gene>
<sequence>MPDGVPARSVRLIFEFGPDGVRLLEQHPVNVPKTVPKDITVGASRDQAGDYVEVRNREGRTVNRVPVWTGLGSNVETFPQDPYISEDAPHVLTVVVPAPPDADHVAVVRDNRDGGRTGIEVLGTFRLQP</sequence>
<dbReference type="AlphaFoldDB" id="A0A7C9RVM2"/>
<dbReference type="Proteomes" id="UP000481360">
    <property type="component" value="Unassembled WGS sequence"/>
</dbReference>
<reference evidence="1 2" key="1">
    <citation type="submission" date="2020-03" db="EMBL/GenBank/DDBJ databases">
        <title>Isolation and identification of active actinomycetes.</title>
        <authorList>
            <person name="Sun X."/>
        </authorList>
    </citation>
    <scope>NUCLEOTIDE SEQUENCE [LARGE SCALE GENOMIC DNA]</scope>
    <source>
        <strain evidence="1 2">NEAU-D13</strain>
    </source>
</reference>
<evidence type="ECO:0000313" key="1">
    <source>
        <dbReference type="EMBL" id="NGY62923.1"/>
    </source>
</evidence>
<organism evidence="1 2">
    <name type="scientific">Lentzea alba</name>
    <dbReference type="NCBI Taxonomy" id="2714351"/>
    <lineage>
        <taxon>Bacteria</taxon>
        <taxon>Bacillati</taxon>
        <taxon>Actinomycetota</taxon>
        <taxon>Actinomycetes</taxon>
        <taxon>Pseudonocardiales</taxon>
        <taxon>Pseudonocardiaceae</taxon>
        <taxon>Lentzea</taxon>
    </lineage>
</organism>
<name>A0A7C9RVM2_9PSEU</name>
<dbReference type="EMBL" id="JAAMPJ010000008">
    <property type="protein sequence ID" value="NGY62923.1"/>
    <property type="molecule type" value="Genomic_DNA"/>
</dbReference>
<comment type="caution">
    <text evidence="1">The sequence shown here is derived from an EMBL/GenBank/DDBJ whole genome shotgun (WGS) entry which is preliminary data.</text>
</comment>
<dbReference type="RefSeq" id="WP_166050795.1">
    <property type="nucleotide sequence ID" value="NZ_JAAMPJ010000008.1"/>
</dbReference>
<keyword evidence="2" id="KW-1185">Reference proteome</keyword>
<protein>
    <submittedName>
        <fullName evidence="1">Uncharacterized protein</fullName>
    </submittedName>
</protein>
<proteinExistence type="predicted"/>
<accession>A0A7C9RVM2</accession>
<evidence type="ECO:0000313" key="2">
    <source>
        <dbReference type="Proteomes" id="UP000481360"/>
    </source>
</evidence>